<proteinExistence type="predicted"/>
<dbReference type="AlphaFoldDB" id="A0A163CBI0"/>
<protein>
    <recommendedName>
        <fullName evidence="3">Heterokaryon incompatibility domain-containing protein</fullName>
    </recommendedName>
</protein>
<sequence>MVIPYWRNIFTNNDTMCADQGDPSQKRYMLTEINPSTRIFKGPLSKRAWVLQEQLLSQRTLHFGREQIFWQCHEFVANEIWPLGLGRSAQTGPLHFYQMQNAAIRCEQLNIDDLLEKEHRIIQDIWRYLMCTYAGRDITIPSDRLPALAGIAKEFGKALDYRAYRFGIWMGDPIAPLWAHTNESSVTYLPYRAWGLVLTRQSESGKAVYTRVGTAAFGSVKDNIQELFPKYRTALEDDDYIDMNEMGKCTITII</sequence>
<accession>A0A163CBI0</accession>
<dbReference type="PANTHER" id="PTHR33112">
    <property type="entry name" value="DOMAIN PROTEIN, PUTATIVE-RELATED"/>
    <property type="match status" value="1"/>
</dbReference>
<evidence type="ECO:0000313" key="2">
    <source>
        <dbReference type="Proteomes" id="UP000076837"/>
    </source>
</evidence>
<dbReference type="STRING" id="5454.A0A163CBI0"/>
<name>A0A163CBI0_DIDRA</name>
<reference evidence="1 2" key="1">
    <citation type="journal article" date="2016" name="Sci. Rep.">
        <title>Draft genome sequencing and secretome analysis of fungal phytopathogen Ascochyta rabiei provides insight into the necrotrophic effector repertoire.</title>
        <authorList>
            <person name="Verma S."/>
            <person name="Gazara R.K."/>
            <person name="Nizam S."/>
            <person name="Parween S."/>
            <person name="Chattopadhyay D."/>
            <person name="Verma P.K."/>
        </authorList>
    </citation>
    <scope>NUCLEOTIDE SEQUENCE [LARGE SCALE GENOMIC DNA]</scope>
    <source>
        <strain evidence="1 2">ArDII</strain>
    </source>
</reference>
<dbReference type="EMBL" id="JYNV01000218">
    <property type="protein sequence ID" value="KZM22343.1"/>
    <property type="molecule type" value="Genomic_DNA"/>
</dbReference>
<dbReference type="Proteomes" id="UP000076837">
    <property type="component" value="Unassembled WGS sequence"/>
</dbReference>
<gene>
    <name evidence="1" type="ORF">ST47_g6508</name>
</gene>
<keyword evidence="2" id="KW-1185">Reference proteome</keyword>
<comment type="caution">
    <text evidence="1">The sequence shown here is derived from an EMBL/GenBank/DDBJ whole genome shotgun (WGS) entry which is preliminary data.</text>
</comment>
<dbReference type="PANTHER" id="PTHR33112:SF15">
    <property type="entry name" value="HETEROKARYON INCOMPATIBILITY DOMAIN-CONTAINING PROTEIN"/>
    <property type="match status" value="1"/>
</dbReference>
<organism evidence="1 2">
    <name type="scientific">Didymella rabiei</name>
    <name type="common">Chickpea ascochyta blight fungus</name>
    <name type="synonym">Mycosphaerella rabiei</name>
    <dbReference type="NCBI Taxonomy" id="5454"/>
    <lineage>
        <taxon>Eukaryota</taxon>
        <taxon>Fungi</taxon>
        <taxon>Dikarya</taxon>
        <taxon>Ascomycota</taxon>
        <taxon>Pezizomycotina</taxon>
        <taxon>Dothideomycetes</taxon>
        <taxon>Pleosporomycetidae</taxon>
        <taxon>Pleosporales</taxon>
        <taxon>Pleosporineae</taxon>
        <taxon>Didymellaceae</taxon>
        <taxon>Ascochyta</taxon>
    </lineage>
</organism>
<evidence type="ECO:0008006" key="3">
    <source>
        <dbReference type="Google" id="ProtNLM"/>
    </source>
</evidence>
<evidence type="ECO:0000313" key="1">
    <source>
        <dbReference type="EMBL" id="KZM22343.1"/>
    </source>
</evidence>